<feature type="transmembrane region" description="Helical" evidence="10">
    <location>
        <begin position="1041"/>
        <end position="1058"/>
    </location>
</feature>
<dbReference type="InterPro" id="IPR003439">
    <property type="entry name" value="ABC_transporter-like_ATP-bd"/>
</dbReference>
<dbReference type="FunFam" id="3.40.50.300:FF:000997">
    <property type="entry name" value="Multidrug resistance-associated protein 1"/>
    <property type="match status" value="1"/>
</dbReference>
<dbReference type="SMART" id="SM00382">
    <property type="entry name" value="AAA"/>
    <property type="match status" value="2"/>
</dbReference>
<comment type="subcellular location">
    <subcellularLocation>
        <location evidence="1">Vacuole membrane</location>
        <topology evidence="1">Multi-pass membrane protein</topology>
    </subcellularLocation>
</comment>
<evidence type="ECO:0000256" key="9">
    <source>
        <dbReference type="SAM" id="MobiDB-lite"/>
    </source>
</evidence>
<evidence type="ECO:0000256" key="7">
    <source>
        <dbReference type="ARBA" id="ARBA00022989"/>
    </source>
</evidence>
<feature type="region of interest" description="Disordered" evidence="9">
    <location>
        <begin position="1197"/>
        <end position="1230"/>
    </location>
</feature>
<dbReference type="SUPFAM" id="SSF90123">
    <property type="entry name" value="ABC transporter transmembrane region"/>
    <property type="match status" value="2"/>
</dbReference>
<dbReference type="Pfam" id="PF00005">
    <property type="entry name" value="ABC_tran"/>
    <property type="match status" value="3"/>
</dbReference>
<dbReference type="InterPro" id="IPR027417">
    <property type="entry name" value="P-loop_NTPase"/>
</dbReference>
<dbReference type="Gene3D" id="1.20.1560.10">
    <property type="entry name" value="ABC transporter type 1, transmembrane domain"/>
    <property type="match status" value="2"/>
</dbReference>
<keyword evidence="8 10" id="KW-0472">Membrane</keyword>
<feature type="transmembrane region" description="Helical" evidence="10">
    <location>
        <begin position="931"/>
        <end position="951"/>
    </location>
</feature>
<evidence type="ECO:0000313" key="14">
    <source>
        <dbReference type="Proteomes" id="UP000726737"/>
    </source>
</evidence>
<evidence type="ECO:0000256" key="6">
    <source>
        <dbReference type="ARBA" id="ARBA00022840"/>
    </source>
</evidence>
<sequence>MVILISIGFIVEAWPRGSTKVQRSSALSVYEKANLFSQATYYFYQPIISLSVKRALTLDDISGLLLDSIRSENGYRRLNHYWNKAQQKAALSGSKDSSAKTPSLLRAVIHAQMARAPALTALRLSRVFANYSIPAILSLLLAYFQDIQRGSPPIDETDIGTPTNGSGDKTSISYGLLLVAAMFFAGLANAILLVASRQYCIIAGLEARSSLISMIYRKALKLSPRSRQTSTTGSITNHMAIDADVWSEGFSFLAMWISIPAEIGLGIWLLYRLLGWSVWVGLLVMVAMTPLQIWRAKVFGKMQRESWCFKDERVRLATEVLAAIKVVKLYAWENAFLKKILAVRNLELEVARRIGIITAIMSIVNTSATLIVSLVTLTVYATWGGPNYTPAELTPQAVFVSMTLFAMLKTPISSLTEATTATVNIIVATKRVQDFLLREEINEGDVVRSKEVPLDPYEPVIIIKDAAFTWTDDGGDIEDTFSDERQPLMAGQDDQQNIGIQPTLHSLNIPVLNESLTAVVGRVGQGKSSLLSAIIGEMYKVQGTVQISGRVAYVPQQAWIINATLKDNILFGNEFDEVRYKHVLFACGLEPDLDMLPAGDLTEIGERGINLSGGQKQRVSLARAAYSNADIYLLDDPLSAVDAHVDQHLWIHLIGPKGLLGRKARLLVTHGTHHLQDMDQILLLRNGQVAESGHYEELIKAGQTFYQLIQEYSVTHKNVQVEDRQKCLMEGSPVSPQSEVVRQTEGQGSAGSRMVVGTAGCTVPNDSNPKDMKKNTMAKIIVAETIEVGAINADVVMTYIRAVSFKNAALVVVLHILAQICLVGPSLWLKHWINLNEAPDRDNPPSLSFFLTVFAVMTMAYVVICVALFWIAFAVARIRASEYLHRELITRILRLPPAFFDTTPLGRIVNRLSSDFYYIDERLPMKVFDTINYAVGLLSALIIVAITTPVFLIASPFIFLVFYIIKTYYMHASLATKRMMQVLKSPIFQHFQETLAGVSTIRAMGLQESFIHANAAKTDLHANAFLAVSYCIRWVEIQTQLVSIAITLMATLWFVLAPQGSVNAATAGLALSFAMTISNALIWFTRSYCDQLTHFTSVERIKEFLDMKTEAPAFTEPGSKAQLALRNHWPDRGQISFRNYSTRYRQGLDLVIKNISFSVQPGEKVGIVGRTGAGKSSLTLALFRMVEAANSYWAKASDNTGQRQSDSAFDPDDAGVMNREMNGDHEEDGGSIEIDGIDISTVGLHDLRHQLAIIPQDPILFAGTVRDNLDPFQELEDSDLWEALERSYLKDYIRSLPGGLSFEVSQNGENFSVGQRSLICVARALLRKTKILVMDEATAAVDVETDELIQRTIRKEFKDRTVLTIAHRIKTVMDADRILVLDQGRVAEYDSPRALLRKEDSLFCRLARQAGELQ</sequence>
<dbReference type="OrthoDB" id="6500128at2759"/>
<dbReference type="GO" id="GO:0005524">
    <property type="term" value="F:ATP binding"/>
    <property type="evidence" value="ECO:0007669"/>
    <property type="project" value="UniProtKB-KW"/>
</dbReference>
<keyword evidence="6" id="KW-0067">ATP-binding</keyword>
<dbReference type="Gene3D" id="3.40.50.300">
    <property type="entry name" value="P-loop containing nucleotide triphosphate hydrolases"/>
    <property type="match status" value="2"/>
</dbReference>
<dbReference type="FunFam" id="1.20.1560.10:FF:000013">
    <property type="entry name" value="ABC transporter C family member 2"/>
    <property type="match status" value="1"/>
</dbReference>
<protein>
    <submittedName>
        <fullName evidence="13">Canalicular multispecific organic anion transporter 2</fullName>
    </submittedName>
</protein>
<dbReference type="SUPFAM" id="SSF52540">
    <property type="entry name" value="P-loop containing nucleoside triphosphate hydrolases"/>
    <property type="match status" value="3"/>
</dbReference>
<keyword evidence="3 10" id="KW-0812">Transmembrane</keyword>
<evidence type="ECO:0000256" key="8">
    <source>
        <dbReference type="ARBA" id="ARBA00023136"/>
    </source>
</evidence>
<feature type="transmembrane region" description="Helical" evidence="10">
    <location>
        <begin position="393"/>
        <end position="412"/>
    </location>
</feature>
<dbReference type="GO" id="GO:0000329">
    <property type="term" value="C:fungal-type vacuole membrane"/>
    <property type="evidence" value="ECO:0007669"/>
    <property type="project" value="UniProtKB-ARBA"/>
</dbReference>
<reference evidence="13" key="1">
    <citation type="journal article" date="2020" name="Fungal Divers.">
        <title>Resolving the Mortierellaceae phylogeny through synthesis of multi-gene phylogenetics and phylogenomics.</title>
        <authorList>
            <person name="Vandepol N."/>
            <person name="Liber J."/>
            <person name="Desiro A."/>
            <person name="Na H."/>
            <person name="Kennedy M."/>
            <person name="Barry K."/>
            <person name="Grigoriev I.V."/>
            <person name="Miller A.N."/>
            <person name="O'Donnell K."/>
            <person name="Stajich J.E."/>
            <person name="Bonito G."/>
        </authorList>
    </citation>
    <scope>NUCLEOTIDE SEQUENCE</scope>
    <source>
        <strain evidence="13">KOD948</strain>
    </source>
</reference>
<dbReference type="Proteomes" id="UP000726737">
    <property type="component" value="Unassembled WGS sequence"/>
</dbReference>
<feature type="domain" description="ABC transporter" evidence="11">
    <location>
        <begin position="1135"/>
        <end position="1408"/>
    </location>
</feature>
<feature type="domain" description="ABC transmembrane type-1" evidence="12">
    <location>
        <begin position="163"/>
        <end position="424"/>
    </location>
</feature>
<keyword evidence="4" id="KW-0677">Repeat</keyword>
<feature type="transmembrane region" description="Helical" evidence="10">
    <location>
        <begin position="849"/>
        <end position="876"/>
    </location>
</feature>
<evidence type="ECO:0000313" key="13">
    <source>
        <dbReference type="EMBL" id="KAG0250264.1"/>
    </source>
</evidence>
<dbReference type="Pfam" id="PF00664">
    <property type="entry name" value="ABC_membrane"/>
    <property type="match status" value="2"/>
</dbReference>
<dbReference type="CDD" id="cd18580">
    <property type="entry name" value="ABC_6TM_ABCC_D2"/>
    <property type="match status" value="1"/>
</dbReference>
<feature type="transmembrane region" description="Helical" evidence="10">
    <location>
        <begin position="957"/>
        <end position="975"/>
    </location>
</feature>
<dbReference type="InterPro" id="IPR011527">
    <property type="entry name" value="ABC1_TM_dom"/>
</dbReference>
<proteinExistence type="predicted"/>
<dbReference type="CDD" id="cd03250">
    <property type="entry name" value="ABCC_MRP_domain1"/>
    <property type="match status" value="1"/>
</dbReference>
<gene>
    <name evidence="13" type="primary">ABCC3_2</name>
    <name evidence="13" type="ORF">BG011_008523</name>
</gene>
<dbReference type="GO" id="GO:0016887">
    <property type="term" value="F:ATP hydrolysis activity"/>
    <property type="evidence" value="ECO:0007669"/>
    <property type="project" value="InterPro"/>
</dbReference>
<evidence type="ECO:0000256" key="2">
    <source>
        <dbReference type="ARBA" id="ARBA00022448"/>
    </source>
</evidence>
<feature type="transmembrane region" description="Helical" evidence="10">
    <location>
        <begin position="127"/>
        <end position="144"/>
    </location>
</feature>
<evidence type="ECO:0000256" key="5">
    <source>
        <dbReference type="ARBA" id="ARBA00022741"/>
    </source>
</evidence>
<keyword evidence="14" id="KW-1185">Reference proteome</keyword>
<evidence type="ECO:0000259" key="12">
    <source>
        <dbReference type="PROSITE" id="PS50929"/>
    </source>
</evidence>
<dbReference type="GO" id="GO:0140359">
    <property type="term" value="F:ABC-type transporter activity"/>
    <property type="evidence" value="ECO:0007669"/>
    <property type="project" value="InterPro"/>
</dbReference>
<feature type="compositionally biased region" description="Polar residues" evidence="9">
    <location>
        <begin position="1197"/>
        <end position="1207"/>
    </location>
</feature>
<dbReference type="InterPro" id="IPR044726">
    <property type="entry name" value="ABCC_6TM_D2"/>
</dbReference>
<dbReference type="PROSITE" id="PS50893">
    <property type="entry name" value="ABC_TRANSPORTER_2"/>
    <property type="match status" value="2"/>
</dbReference>
<dbReference type="EMBL" id="JAAAJA010000708">
    <property type="protein sequence ID" value="KAG0250264.1"/>
    <property type="molecule type" value="Genomic_DNA"/>
</dbReference>
<dbReference type="PROSITE" id="PS50929">
    <property type="entry name" value="ABC_TM1F"/>
    <property type="match status" value="2"/>
</dbReference>
<feature type="transmembrane region" description="Helical" evidence="10">
    <location>
        <begin position="807"/>
        <end position="829"/>
    </location>
</feature>
<dbReference type="FunFam" id="3.40.50.300:FF:000163">
    <property type="entry name" value="Multidrug resistance-associated protein member 4"/>
    <property type="match status" value="1"/>
</dbReference>
<evidence type="ECO:0000259" key="11">
    <source>
        <dbReference type="PROSITE" id="PS50893"/>
    </source>
</evidence>
<dbReference type="InterPro" id="IPR050173">
    <property type="entry name" value="ABC_transporter_C-like"/>
</dbReference>
<name>A0A9P6PQC3_9FUNG</name>
<keyword evidence="5" id="KW-0547">Nucleotide-binding</keyword>
<dbReference type="InterPro" id="IPR036640">
    <property type="entry name" value="ABC1_TM_sf"/>
</dbReference>
<dbReference type="PROSITE" id="PS00211">
    <property type="entry name" value="ABC_TRANSPORTER_1"/>
    <property type="match status" value="2"/>
</dbReference>
<feature type="domain" description="ABC transporter" evidence="11">
    <location>
        <begin position="489"/>
        <end position="711"/>
    </location>
</feature>
<evidence type="ECO:0000256" key="4">
    <source>
        <dbReference type="ARBA" id="ARBA00022737"/>
    </source>
</evidence>
<keyword evidence="7 10" id="KW-1133">Transmembrane helix</keyword>
<dbReference type="PANTHER" id="PTHR24223:SF443">
    <property type="entry name" value="MULTIDRUG-RESISTANCE LIKE PROTEIN 1, ISOFORM I"/>
    <property type="match status" value="1"/>
</dbReference>
<evidence type="ECO:0000256" key="10">
    <source>
        <dbReference type="SAM" id="Phobius"/>
    </source>
</evidence>
<dbReference type="FunFam" id="1.20.1560.10:FF:000006">
    <property type="entry name" value="ATP-binding cassette, sub-family C (CFTR/MRP), member 9"/>
    <property type="match status" value="1"/>
</dbReference>
<keyword evidence="2" id="KW-0813">Transport</keyword>
<organism evidence="13 14">
    <name type="scientific">Mortierella polycephala</name>
    <dbReference type="NCBI Taxonomy" id="41804"/>
    <lineage>
        <taxon>Eukaryota</taxon>
        <taxon>Fungi</taxon>
        <taxon>Fungi incertae sedis</taxon>
        <taxon>Mucoromycota</taxon>
        <taxon>Mortierellomycotina</taxon>
        <taxon>Mortierellomycetes</taxon>
        <taxon>Mortierellales</taxon>
        <taxon>Mortierellaceae</taxon>
        <taxon>Mortierella</taxon>
    </lineage>
</organism>
<comment type="caution">
    <text evidence="13">The sequence shown here is derived from an EMBL/GenBank/DDBJ whole genome shotgun (WGS) entry which is preliminary data.</text>
</comment>
<feature type="domain" description="ABC transmembrane type-1" evidence="12">
    <location>
        <begin position="809"/>
        <end position="1088"/>
    </location>
</feature>
<dbReference type="InterPro" id="IPR017871">
    <property type="entry name" value="ABC_transporter-like_CS"/>
</dbReference>
<dbReference type="InterPro" id="IPR003593">
    <property type="entry name" value="AAA+_ATPase"/>
</dbReference>
<dbReference type="CDD" id="cd03244">
    <property type="entry name" value="ABCC_MRP_domain2"/>
    <property type="match status" value="1"/>
</dbReference>
<feature type="transmembrane region" description="Helical" evidence="10">
    <location>
        <begin position="249"/>
        <end position="270"/>
    </location>
</feature>
<dbReference type="CDD" id="cd18579">
    <property type="entry name" value="ABC_6TM_ABCC_D1"/>
    <property type="match status" value="1"/>
</dbReference>
<feature type="transmembrane region" description="Helical" evidence="10">
    <location>
        <begin position="172"/>
        <end position="195"/>
    </location>
</feature>
<feature type="transmembrane region" description="Helical" evidence="10">
    <location>
        <begin position="276"/>
        <end position="294"/>
    </location>
</feature>
<dbReference type="InterPro" id="IPR044746">
    <property type="entry name" value="ABCC_6TM_D1"/>
</dbReference>
<accession>A0A9P6PQC3</accession>
<evidence type="ECO:0000256" key="1">
    <source>
        <dbReference type="ARBA" id="ARBA00004128"/>
    </source>
</evidence>
<feature type="transmembrane region" description="Helical" evidence="10">
    <location>
        <begin position="1064"/>
        <end position="1084"/>
    </location>
</feature>
<evidence type="ECO:0000256" key="3">
    <source>
        <dbReference type="ARBA" id="ARBA00022692"/>
    </source>
</evidence>
<dbReference type="PANTHER" id="PTHR24223">
    <property type="entry name" value="ATP-BINDING CASSETTE SUB-FAMILY C"/>
    <property type="match status" value="1"/>
</dbReference>
<feature type="transmembrane region" description="Helical" evidence="10">
    <location>
        <begin position="354"/>
        <end position="381"/>
    </location>
</feature>